<dbReference type="PANTHER" id="PTHR30510:SF2">
    <property type="entry name" value="UPF0229 PROTEIN YEAH"/>
    <property type="match status" value="1"/>
</dbReference>
<dbReference type="PANTHER" id="PTHR30510">
    <property type="entry name" value="UPF0229 PROTEIN YEAH"/>
    <property type="match status" value="1"/>
</dbReference>
<feature type="region of interest" description="Disordered" evidence="3">
    <location>
        <begin position="77"/>
        <end position="107"/>
    </location>
</feature>
<evidence type="ECO:0000256" key="3">
    <source>
        <dbReference type="SAM" id="MobiDB-lite"/>
    </source>
</evidence>
<evidence type="ECO:0000313" key="4">
    <source>
        <dbReference type="EMBL" id="PKU24543.1"/>
    </source>
</evidence>
<evidence type="ECO:0000313" key="5">
    <source>
        <dbReference type="Proteomes" id="UP000233293"/>
    </source>
</evidence>
<dbReference type="OrthoDB" id="9788289at2"/>
<accession>A0A2N3PVU9</accession>
<reference evidence="5" key="1">
    <citation type="submission" date="2017-12" db="EMBL/GenBank/DDBJ databases">
        <title>Draft genome sequence of Telmatospirillum siberiense 26-4b1T, an acidotolerant peatland alphaproteobacterium potentially involved in sulfur cycling.</title>
        <authorList>
            <person name="Hausmann B."/>
            <person name="Pjevac P."/>
            <person name="Schreck K."/>
            <person name="Herbold C.W."/>
            <person name="Daims H."/>
            <person name="Wagner M."/>
            <person name="Pester M."/>
            <person name="Loy A."/>
        </authorList>
    </citation>
    <scope>NUCLEOTIDE SEQUENCE [LARGE SCALE GENOMIC DNA]</scope>
    <source>
        <strain evidence="5">26-4b1</strain>
    </source>
</reference>
<feature type="coiled-coil region" evidence="2">
    <location>
        <begin position="183"/>
        <end position="215"/>
    </location>
</feature>
<dbReference type="RefSeq" id="WP_101250579.1">
    <property type="nucleotide sequence ID" value="NZ_PIUM01000010.1"/>
</dbReference>
<sequence length="429" mass="48248">MNIIDRRLNPKGKSLPNRQRLLRRLKSQVRKAVAQSITGRRVREIDAEQSVPVPVEGIGEPSFRKGSSGVRDVVWPGNPKLVKGDRIPRPGGGDGEGNQASDSGEGEDAFTFSLSREEFLDIFFEDLELPDMVKRRLMQTVSSVPSRAGFSVSGGPQSLDVVRTMRNSMARRLALSRPRDEDVEEMEARLAEAEAAGDEETVARLKEEHARLRRRQRAIPWVDPVDVRYRRFEARPVPIAQAVMFCLMDVSGSMNEHMKDLAKRFFMLLYLFLQRRYEAVDIVFIRHTHEAKEVDEDTFFTSRETGGTLVSSALDAASRIIAERYPIDGWNIYIAQASDGDNMSSDRDRVLSAMTASLLPACQYFAYLEVSDPPSEDHGGFQDISDLWRTYETLLGSSVPLAMRRANSAGEIFGVFHELFSRSGINQKA</sequence>
<dbReference type="AlphaFoldDB" id="A0A2N3PVU9"/>
<dbReference type="InterPro" id="IPR006698">
    <property type="entry name" value="UPF0229"/>
</dbReference>
<dbReference type="EMBL" id="PIUM01000010">
    <property type="protein sequence ID" value="PKU24543.1"/>
    <property type="molecule type" value="Genomic_DNA"/>
</dbReference>
<gene>
    <name evidence="4" type="ORF">CWS72_10605</name>
</gene>
<dbReference type="HAMAP" id="MF_01232">
    <property type="entry name" value="UPF0229"/>
    <property type="match status" value="1"/>
</dbReference>
<evidence type="ECO:0000256" key="2">
    <source>
        <dbReference type="SAM" id="Coils"/>
    </source>
</evidence>
<keyword evidence="2" id="KW-0175">Coiled coil</keyword>
<protein>
    <recommendedName>
        <fullName evidence="1">UPF0229 protein CWS72_10605</fullName>
    </recommendedName>
</protein>
<evidence type="ECO:0000256" key="1">
    <source>
        <dbReference type="HAMAP-Rule" id="MF_01232"/>
    </source>
</evidence>
<organism evidence="4 5">
    <name type="scientific">Telmatospirillum siberiense</name>
    <dbReference type="NCBI Taxonomy" id="382514"/>
    <lineage>
        <taxon>Bacteria</taxon>
        <taxon>Pseudomonadati</taxon>
        <taxon>Pseudomonadota</taxon>
        <taxon>Alphaproteobacteria</taxon>
        <taxon>Rhodospirillales</taxon>
        <taxon>Rhodospirillaceae</taxon>
        <taxon>Telmatospirillum</taxon>
    </lineage>
</organism>
<name>A0A2N3PVU9_9PROT</name>
<keyword evidence="5" id="KW-1185">Reference proteome</keyword>
<dbReference type="Pfam" id="PF04285">
    <property type="entry name" value="DUF444"/>
    <property type="match status" value="1"/>
</dbReference>
<dbReference type="Proteomes" id="UP000233293">
    <property type="component" value="Unassembled WGS sequence"/>
</dbReference>
<comment type="similarity">
    <text evidence="1">Belongs to the UPF0229 family.</text>
</comment>
<proteinExistence type="inferred from homology"/>
<dbReference type="NCBIfam" id="NF003707">
    <property type="entry name" value="PRK05325.1-2"/>
    <property type="match status" value="1"/>
</dbReference>
<dbReference type="NCBIfam" id="NF003708">
    <property type="entry name" value="PRK05325.1-3"/>
    <property type="match status" value="1"/>
</dbReference>
<comment type="caution">
    <text evidence="4">The sequence shown here is derived from an EMBL/GenBank/DDBJ whole genome shotgun (WGS) entry which is preliminary data.</text>
</comment>